<accession>A0ABY4GFF7</accession>
<sequence>MLYAPVPVANSVTFEIGHLARQVGDDGRVTLSHNGFSRFVKVPGRLSCNGS</sequence>
<evidence type="ECO:0000313" key="2">
    <source>
        <dbReference type="Proteomes" id="UP000830401"/>
    </source>
</evidence>
<gene>
    <name evidence="1" type="ORF">MUN86_26565</name>
</gene>
<keyword evidence="1" id="KW-0614">Plasmid</keyword>
<proteinExistence type="predicted"/>
<keyword evidence="2" id="KW-1185">Reference proteome</keyword>
<protein>
    <submittedName>
        <fullName evidence="1">Uncharacterized protein</fullName>
    </submittedName>
</protein>
<evidence type="ECO:0000313" key="1">
    <source>
        <dbReference type="EMBL" id="UOQ69069.1"/>
    </source>
</evidence>
<organism evidence="1 2">
    <name type="scientific">Hymenobacter volaticus</name>
    <dbReference type="NCBI Taxonomy" id="2932254"/>
    <lineage>
        <taxon>Bacteria</taxon>
        <taxon>Pseudomonadati</taxon>
        <taxon>Bacteroidota</taxon>
        <taxon>Cytophagia</taxon>
        <taxon>Cytophagales</taxon>
        <taxon>Hymenobacteraceae</taxon>
        <taxon>Hymenobacter</taxon>
    </lineage>
</organism>
<reference evidence="1" key="1">
    <citation type="submission" date="2022-04" db="EMBL/GenBank/DDBJ databases">
        <title>Hymenobacter sp. isolated from the air.</title>
        <authorList>
            <person name="Won M."/>
            <person name="Lee C.-M."/>
            <person name="Woen H.-Y."/>
            <person name="Kwon S.-W."/>
        </authorList>
    </citation>
    <scope>NUCLEOTIDE SEQUENCE</scope>
    <source>
        <strain evidence="1">5420S-77</strain>
        <plasmid evidence="1">unnamed3</plasmid>
    </source>
</reference>
<dbReference type="EMBL" id="CP095064">
    <property type="protein sequence ID" value="UOQ69069.1"/>
    <property type="molecule type" value="Genomic_DNA"/>
</dbReference>
<name>A0ABY4GFF7_9BACT</name>
<dbReference type="RefSeq" id="WP_245126823.1">
    <property type="nucleotide sequence ID" value="NZ_CP095064.1"/>
</dbReference>
<geneLocation type="plasmid" evidence="1 2">
    <name>unnamed3</name>
</geneLocation>
<dbReference type="Proteomes" id="UP000830401">
    <property type="component" value="Plasmid unnamed3"/>
</dbReference>